<dbReference type="PANTHER" id="PTHR43331">
    <property type="entry name" value="HOMOSERINE DEHYDROGENASE"/>
    <property type="match status" value="1"/>
</dbReference>
<feature type="binding site" evidence="12">
    <location>
        <position position="187"/>
    </location>
    <ligand>
        <name>L-homoserine</name>
        <dbReference type="ChEBI" id="CHEBI:57476"/>
    </ligand>
</feature>
<keyword evidence="10" id="KW-0486">Methionine biosynthesis</keyword>
<evidence type="ECO:0000313" key="15">
    <source>
        <dbReference type="EMBL" id="RAQ15159.1"/>
    </source>
</evidence>
<dbReference type="RefSeq" id="WP_111938843.1">
    <property type="nucleotide sequence ID" value="NZ_CP045235.1"/>
</dbReference>
<dbReference type="PROSITE" id="PS51671">
    <property type="entry name" value="ACT"/>
    <property type="match status" value="1"/>
</dbReference>
<evidence type="ECO:0000313" key="16">
    <source>
        <dbReference type="Proteomes" id="UP000248899"/>
    </source>
</evidence>
<sequence>MKVGVLGFGTVAAATVHKFIENREVIAAKTGTEIDIVTVATRSVARATGHVPQGCEISTDCWRVVDDPRIEVVIELIGGVEPARGLVLRAIANGKHVITANKALLAMHGEEIMQLAEQQRVCVLFEGAVAVSIPIVKTLKESVAANRVTSVVGILNGTSNYILSRMSEQGASFAEALAEAQRKGYAEADPVMDVEGIDAAHKIALLSSLAFGVPIDFEAVQYRGITGIASEDIGLAKQMGYALRLIAQAQLQDNCIYTSVAPSLVPASSMLAQVHSSMNGIELVGDLFGRAFFYGSGAGGVQTASAILADLIELAQRKKGGGHTSVFNMGFRRTTIERKETMHTDDRCGRFYLRMRVDDSVGVLASVSAIIAGADISLAKLRQNDGVGAVTDLVVITHAVSWRRLRSILPKLQGLVRHGYETIVYPVLDEPMEVTV</sequence>
<evidence type="ECO:0000256" key="12">
    <source>
        <dbReference type="PIRSR" id="PIRSR000098-2"/>
    </source>
</evidence>
<comment type="similarity">
    <text evidence="3 13">Belongs to the homoserine dehydrogenase family.</text>
</comment>
<evidence type="ECO:0000256" key="6">
    <source>
        <dbReference type="ARBA" id="ARBA00022605"/>
    </source>
</evidence>
<dbReference type="FunFam" id="3.30.360.10:FF:000005">
    <property type="entry name" value="Homoserine dehydrogenase"/>
    <property type="match status" value="1"/>
</dbReference>
<dbReference type="GO" id="GO:0004412">
    <property type="term" value="F:homoserine dehydrogenase activity"/>
    <property type="evidence" value="ECO:0007669"/>
    <property type="project" value="UniProtKB-EC"/>
</dbReference>
<feature type="active site" description="Proton donor" evidence="11">
    <location>
        <position position="202"/>
    </location>
</feature>
<dbReference type="Gene3D" id="3.40.50.720">
    <property type="entry name" value="NAD(P)-binding Rossmann-like Domain"/>
    <property type="match status" value="1"/>
</dbReference>
<keyword evidence="8 12" id="KW-0521">NADP</keyword>
<dbReference type="PROSITE" id="PS01042">
    <property type="entry name" value="HOMOSER_DHGENASE"/>
    <property type="match status" value="1"/>
</dbReference>
<dbReference type="PANTHER" id="PTHR43331:SF1">
    <property type="entry name" value="HOMOSERINE DEHYDROGENASE"/>
    <property type="match status" value="1"/>
</dbReference>
<dbReference type="AlphaFoldDB" id="A0AAQ0FJE9"/>
<dbReference type="Proteomes" id="UP000248899">
    <property type="component" value="Unassembled WGS sequence"/>
</dbReference>
<dbReference type="SUPFAM" id="SSF55347">
    <property type="entry name" value="Glyceraldehyde-3-phosphate dehydrogenase-like, C-terminal domain"/>
    <property type="match status" value="1"/>
</dbReference>
<dbReference type="InterPro" id="IPR002912">
    <property type="entry name" value="ACT_dom"/>
</dbReference>
<dbReference type="Gene3D" id="3.30.360.10">
    <property type="entry name" value="Dihydrodipicolinate Reductase, domain 2"/>
    <property type="match status" value="1"/>
</dbReference>
<evidence type="ECO:0000256" key="11">
    <source>
        <dbReference type="PIRSR" id="PIRSR000098-1"/>
    </source>
</evidence>
<proteinExistence type="inferred from homology"/>
<dbReference type="EMBL" id="QLUZ01000002">
    <property type="protein sequence ID" value="RAQ15159.1"/>
    <property type="molecule type" value="Genomic_DNA"/>
</dbReference>
<evidence type="ECO:0000259" key="14">
    <source>
        <dbReference type="PROSITE" id="PS51671"/>
    </source>
</evidence>
<dbReference type="SUPFAM" id="SSF51735">
    <property type="entry name" value="NAD(P)-binding Rossmann-fold domains"/>
    <property type="match status" value="1"/>
</dbReference>
<evidence type="ECO:0000256" key="10">
    <source>
        <dbReference type="ARBA" id="ARBA00023167"/>
    </source>
</evidence>
<dbReference type="InterPro" id="IPR005106">
    <property type="entry name" value="Asp/hSer_DH_NAD-bd"/>
</dbReference>
<evidence type="ECO:0000256" key="2">
    <source>
        <dbReference type="ARBA" id="ARBA00005062"/>
    </source>
</evidence>
<comment type="pathway">
    <text evidence="2">Amino-acid biosynthesis; L-methionine biosynthesis via de novo pathway; L-homoserine from L-aspartate: step 3/3.</text>
</comment>
<dbReference type="InterPro" id="IPR036291">
    <property type="entry name" value="NAD(P)-bd_dom_sf"/>
</dbReference>
<comment type="caution">
    <text evidence="15">The sequence shown here is derived from an EMBL/GenBank/DDBJ whole genome shotgun (WGS) entry which is preliminary data.</text>
</comment>
<dbReference type="Gene3D" id="3.30.70.260">
    <property type="match status" value="1"/>
</dbReference>
<accession>A0AAQ0FJE9</accession>
<dbReference type="Pfam" id="PF00742">
    <property type="entry name" value="Homoserine_dh"/>
    <property type="match status" value="1"/>
</dbReference>
<dbReference type="EC" id="1.1.1.3" evidence="4"/>
<evidence type="ECO:0000256" key="3">
    <source>
        <dbReference type="ARBA" id="ARBA00006753"/>
    </source>
</evidence>
<protein>
    <recommendedName>
        <fullName evidence="5">Homoserine dehydrogenase</fullName>
        <ecNumber evidence="4">1.1.1.3</ecNumber>
    </recommendedName>
</protein>
<dbReference type="GO" id="GO:0009088">
    <property type="term" value="P:threonine biosynthetic process"/>
    <property type="evidence" value="ECO:0007669"/>
    <property type="project" value="UniProtKB-KW"/>
</dbReference>
<keyword evidence="9" id="KW-0560">Oxidoreductase</keyword>
<dbReference type="GO" id="GO:0009086">
    <property type="term" value="P:methionine biosynthetic process"/>
    <property type="evidence" value="ECO:0007669"/>
    <property type="project" value="UniProtKB-KW"/>
</dbReference>
<evidence type="ECO:0000256" key="4">
    <source>
        <dbReference type="ARBA" id="ARBA00013213"/>
    </source>
</evidence>
<dbReference type="InterPro" id="IPR016204">
    <property type="entry name" value="HDH"/>
</dbReference>
<feature type="domain" description="ACT" evidence="14">
    <location>
        <begin position="352"/>
        <end position="432"/>
    </location>
</feature>
<keyword evidence="7" id="KW-0791">Threonine biosynthesis</keyword>
<dbReference type="SUPFAM" id="SSF55021">
    <property type="entry name" value="ACT-like"/>
    <property type="match status" value="1"/>
</dbReference>
<gene>
    <name evidence="15" type="ORF">DPR02_03890</name>
</gene>
<evidence type="ECO:0000256" key="1">
    <source>
        <dbReference type="ARBA" id="ARBA00005056"/>
    </source>
</evidence>
<evidence type="ECO:0000256" key="9">
    <source>
        <dbReference type="ARBA" id="ARBA00023002"/>
    </source>
</evidence>
<reference evidence="15 16" key="1">
    <citation type="submission" date="2018-06" db="EMBL/GenBank/DDBJ databases">
        <title>Towards the identification of Burkholderia cepacia strain which caused fatal septicemia.</title>
        <authorList>
            <person name="Bui L.A.T."/>
            <person name="Zakharova I.B."/>
            <person name="Shpak I.M."/>
            <person name="Teteryatnikova N."/>
            <person name="Ustinov D.V."/>
            <person name="Kuzyutina Y.A."/>
            <person name="Nguyen H.N."/>
            <person name="Antonov A.S."/>
            <person name="Avdyusheva E.F."/>
            <person name="Victorov D.V."/>
        </authorList>
    </citation>
    <scope>NUCLEOTIDE SEQUENCE [LARGE SCALE GENOMIC DNA]</scope>
    <source>
        <strain evidence="15 16">PT02</strain>
    </source>
</reference>
<keyword evidence="6" id="KW-0028">Amino-acid biosynthesis</keyword>
<evidence type="ECO:0000256" key="8">
    <source>
        <dbReference type="ARBA" id="ARBA00022857"/>
    </source>
</evidence>
<dbReference type="InterPro" id="IPR019811">
    <property type="entry name" value="HDH_CS"/>
</dbReference>
<dbReference type="Pfam" id="PF03447">
    <property type="entry name" value="NAD_binding_3"/>
    <property type="match status" value="1"/>
</dbReference>
<evidence type="ECO:0000256" key="7">
    <source>
        <dbReference type="ARBA" id="ARBA00022697"/>
    </source>
</evidence>
<evidence type="ECO:0000256" key="13">
    <source>
        <dbReference type="RuleBase" id="RU004171"/>
    </source>
</evidence>
<dbReference type="InterPro" id="IPR001342">
    <property type="entry name" value="HDH_cat"/>
</dbReference>
<dbReference type="NCBIfam" id="NF004976">
    <property type="entry name" value="PRK06349.1"/>
    <property type="match status" value="1"/>
</dbReference>
<dbReference type="PIRSF" id="PIRSF000098">
    <property type="entry name" value="Homoser_dehydrog"/>
    <property type="match status" value="1"/>
</dbReference>
<dbReference type="GO" id="GO:0050661">
    <property type="term" value="F:NADP binding"/>
    <property type="evidence" value="ECO:0007669"/>
    <property type="project" value="InterPro"/>
</dbReference>
<dbReference type="InterPro" id="IPR045865">
    <property type="entry name" value="ACT-like_dom_sf"/>
</dbReference>
<name>A0AAQ0FJE9_BURCE</name>
<organism evidence="15 16">
    <name type="scientific">Burkholderia cepacia</name>
    <name type="common">Pseudomonas cepacia</name>
    <dbReference type="NCBI Taxonomy" id="292"/>
    <lineage>
        <taxon>Bacteria</taxon>
        <taxon>Pseudomonadati</taxon>
        <taxon>Pseudomonadota</taxon>
        <taxon>Betaproteobacteria</taxon>
        <taxon>Burkholderiales</taxon>
        <taxon>Burkholderiaceae</taxon>
        <taxon>Burkholderia</taxon>
        <taxon>Burkholderia cepacia complex</taxon>
    </lineage>
</organism>
<feature type="binding site" evidence="12">
    <location>
        <position position="102"/>
    </location>
    <ligand>
        <name>NADPH</name>
        <dbReference type="ChEBI" id="CHEBI:57783"/>
    </ligand>
</feature>
<comment type="pathway">
    <text evidence="1">Amino-acid biosynthesis; L-threonine biosynthesis; L-threonine from L-aspartate: step 3/5.</text>
</comment>
<dbReference type="GeneID" id="56662668"/>
<evidence type="ECO:0000256" key="5">
    <source>
        <dbReference type="ARBA" id="ARBA00013376"/>
    </source>
</evidence>